<evidence type="ECO:0000256" key="2">
    <source>
        <dbReference type="ARBA" id="ARBA00023141"/>
    </source>
</evidence>
<proteinExistence type="predicted"/>
<dbReference type="Gene3D" id="3.40.50.10860">
    <property type="entry name" value="Leucine Dehydrogenase, chain A, domain 1"/>
    <property type="match status" value="1"/>
</dbReference>
<sequence>MSLPGRSHLVGLIGGGITASLAPPLHERAADRLGLRYLYRPVDLEALPGHPGPVSAQHGVRLLGAARELGFSACNVTHPCKQLAVALMDELSEEASRLGAVNTVLFRDGRMIGHNTDVTGFAAALAAGLPAADLTRVVQLGTGGAGSATAYALLAAGVQRLELFDVDRPRAEERAAEYARLFPGAEVRALSGEQLPEAVGEATGLLNATPIGMHHHPGAPLDLELVHPGLWVADVIYLPQETPLIRRARALGCPVLPGGGMAVGQAVDAFTLITGQAPDREAMARDFAELVTAQQGPSAPTPPTPVESTPAHAESQPAAEDEETGR</sequence>
<dbReference type="GeneID" id="61262013"/>
<dbReference type="InterPro" id="IPR036291">
    <property type="entry name" value="NAD(P)-bd_dom_sf"/>
</dbReference>
<dbReference type="InterPro" id="IPR022893">
    <property type="entry name" value="Shikimate_DH_fam"/>
</dbReference>
<dbReference type="GO" id="GO:0019632">
    <property type="term" value="P:shikimate metabolic process"/>
    <property type="evidence" value="ECO:0007669"/>
    <property type="project" value="TreeGrafter"/>
</dbReference>
<gene>
    <name evidence="5" type="ORF">I6G21_01425</name>
</gene>
<dbReference type="RefSeq" id="WP_129357781.1">
    <property type="nucleotide sequence ID" value="NZ_CP065738.1"/>
</dbReference>
<dbReference type="NCBIfam" id="NF009201">
    <property type="entry name" value="PRK12549.1"/>
    <property type="match status" value="1"/>
</dbReference>
<dbReference type="GO" id="GO:0050661">
    <property type="term" value="F:NADP binding"/>
    <property type="evidence" value="ECO:0007669"/>
    <property type="project" value="TreeGrafter"/>
</dbReference>
<dbReference type="GO" id="GO:0005829">
    <property type="term" value="C:cytosol"/>
    <property type="evidence" value="ECO:0007669"/>
    <property type="project" value="TreeGrafter"/>
</dbReference>
<dbReference type="InterPro" id="IPR013708">
    <property type="entry name" value="Shikimate_DH-bd_N"/>
</dbReference>
<reference evidence="5 6" key="1">
    <citation type="submission" date="2020-12" db="EMBL/GenBank/DDBJ databases">
        <title>FDA dAtabase for Regulatory Grade micrObial Sequences (FDA-ARGOS): Supporting development and validation of Infectious Disease Dx tests.</title>
        <authorList>
            <person name="Sproer C."/>
            <person name="Gronow S."/>
            <person name="Severitt S."/>
            <person name="Schroder I."/>
            <person name="Tallon L."/>
            <person name="Sadzewicz L."/>
            <person name="Zhao X."/>
            <person name="Boylan J."/>
            <person name="Ott S."/>
            <person name="Bowen H."/>
            <person name="Vavikolanu K."/>
            <person name="Mehta A."/>
            <person name="Aluvathingal J."/>
            <person name="Nadendla S."/>
            <person name="Lowell S."/>
            <person name="Myers T."/>
            <person name="Yan Y."/>
            <person name="Sichtig H."/>
        </authorList>
    </citation>
    <scope>NUCLEOTIDE SEQUENCE [LARGE SCALE GENOMIC DNA]</scope>
    <source>
        <strain evidence="5 6">FDAARGOS_864</strain>
    </source>
</reference>
<evidence type="ECO:0000313" key="6">
    <source>
        <dbReference type="Proteomes" id="UP000594975"/>
    </source>
</evidence>
<dbReference type="EMBL" id="CP065738">
    <property type="protein sequence ID" value="QPT53901.1"/>
    <property type="molecule type" value="Genomic_DNA"/>
</dbReference>
<dbReference type="GO" id="GO:0004764">
    <property type="term" value="F:shikimate 3-dehydrogenase (NADP+) activity"/>
    <property type="evidence" value="ECO:0007669"/>
    <property type="project" value="InterPro"/>
</dbReference>
<dbReference type="Pfam" id="PF08501">
    <property type="entry name" value="Shikimate_dh_N"/>
    <property type="match status" value="1"/>
</dbReference>
<dbReference type="Proteomes" id="UP000594975">
    <property type="component" value="Chromosome"/>
</dbReference>
<evidence type="ECO:0000259" key="4">
    <source>
        <dbReference type="Pfam" id="PF08501"/>
    </source>
</evidence>
<dbReference type="AlphaFoldDB" id="A0A7T3FAB2"/>
<keyword evidence="2" id="KW-0028">Amino-acid biosynthesis</keyword>
<organism evidence="5 6">
    <name type="scientific">Rothia kristinae</name>
    <dbReference type="NCBI Taxonomy" id="37923"/>
    <lineage>
        <taxon>Bacteria</taxon>
        <taxon>Bacillati</taxon>
        <taxon>Actinomycetota</taxon>
        <taxon>Actinomycetes</taxon>
        <taxon>Micrococcales</taxon>
        <taxon>Micrococcaceae</taxon>
        <taxon>Rothia</taxon>
    </lineage>
</organism>
<dbReference type="GO" id="GO:0009073">
    <property type="term" value="P:aromatic amino acid family biosynthetic process"/>
    <property type="evidence" value="ECO:0007669"/>
    <property type="project" value="UniProtKB-KW"/>
</dbReference>
<dbReference type="KEGG" id="rkr:I6G21_01425"/>
<evidence type="ECO:0000256" key="3">
    <source>
        <dbReference type="SAM" id="MobiDB-lite"/>
    </source>
</evidence>
<evidence type="ECO:0000256" key="1">
    <source>
        <dbReference type="ARBA" id="ARBA00004871"/>
    </source>
</evidence>
<feature type="region of interest" description="Disordered" evidence="3">
    <location>
        <begin position="290"/>
        <end position="326"/>
    </location>
</feature>
<feature type="domain" description="Shikimate dehydrogenase substrate binding N-terminal" evidence="4">
    <location>
        <begin position="12"/>
        <end position="104"/>
    </location>
</feature>
<comment type="pathway">
    <text evidence="1">Metabolic intermediate biosynthesis; chorismate biosynthesis; chorismate from D-erythrose 4-phosphate and phosphoenolpyruvate: step 4/7.</text>
</comment>
<accession>A0A7T3FAB2</accession>
<dbReference type="SUPFAM" id="SSF51735">
    <property type="entry name" value="NAD(P)-binding Rossmann-fold domains"/>
    <property type="match status" value="1"/>
</dbReference>
<protein>
    <submittedName>
        <fullName evidence="5">Shikimate dehydrogenase</fullName>
    </submittedName>
</protein>
<dbReference type="GO" id="GO:0009423">
    <property type="term" value="P:chorismate biosynthetic process"/>
    <property type="evidence" value="ECO:0007669"/>
    <property type="project" value="TreeGrafter"/>
</dbReference>
<keyword evidence="2" id="KW-0057">Aromatic amino acid biosynthesis</keyword>
<dbReference type="CDD" id="cd01065">
    <property type="entry name" value="NAD_bind_Shikimate_DH"/>
    <property type="match status" value="1"/>
</dbReference>
<evidence type="ECO:0000313" key="5">
    <source>
        <dbReference type="EMBL" id="QPT53901.1"/>
    </source>
</evidence>
<dbReference type="PANTHER" id="PTHR21089">
    <property type="entry name" value="SHIKIMATE DEHYDROGENASE"/>
    <property type="match status" value="1"/>
</dbReference>
<name>A0A7T3FAB2_9MICC</name>
<dbReference type="InterPro" id="IPR046346">
    <property type="entry name" value="Aminoacid_DH-like_N_sf"/>
</dbReference>
<dbReference type="SUPFAM" id="SSF53223">
    <property type="entry name" value="Aminoacid dehydrogenase-like, N-terminal domain"/>
    <property type="match status" value="1"/>
</dbReference>
<dbReference type="Gene3D" id="3.40.50.720">
    <property type="entry name" value="NAD(P)-binding Rossmann-like Domain"/>
    <property type="match status" value="1"/>
</dbReference>
<dbReference type="PANTHER" id="PTHR21089:SF1">
    <property type="entry name" value="BIFUNCTIONAL 3-DEHYDROQUINATE DEHYDRATASE_SHIKIMATE DEHYDROGENASE, CHLOROPLASTIC"/>
    <property type="match status" value="1"/>
</dbReference>